<dbReference type="GO" id="GO:0005634">
    <property type="term" value="C:nucleus"/>
    <property type="evidence" value="ECO:0007669"/>
    <property type="project" value="InterPro"/>
</dbReference>
<dbReference type="EMBL" id="JACGWK010000007">
    <property type="protein sequence ID" value="KAL0343144.1"/>
    <property type="molecule type" value="Genomic_DNA"/>
</dbReference>
<protein>
    <submittedName>
        <fullName evidence="1">Protein TONSOKU</fullName>
    </submittedName>
</protein>
<dbReference type="GO" id="GO:0040029">
    <property type="term" value="P:epigenetic regulation of gene expression"/>
    <property type="evidence" value="ECO:0007669"/>
    <property type="project" value="InterPro"/>
</dbReference>
<sequence length="100" mass="11671">MPRKEEATQQQQLTAAKRAYNAAVDEGNRQEEARWANVIGDILKNRGEYVEALRWLRKDYEVSLKYLPDKQLLATCQSLGELYLRLLHYNDALIYQVKEG</sequence>
<proteinExistence type="predicted"/>
<accession>A0AAW2NHG5</accession>
<dbReference type="InterPro" id="IPR044227">
    <property type="entry name" value="TONSOKU"/>
</dbReference>
<reference evidence="1" key="2">
    <citation type="journal article" date="2024" name="Plant">
        <title>Genomic evolution and insights into agronomic trait innovations of Sesamum species.</title>
        <authorList>
            <person name="Miao H."/>
            <person name="Wang L."/>
            <person name="Qu L."/>
            <person name="Liu H."/>
            <person name="Sun Y."/>
            <person name="Le M."/>
            <person name="Wang Q."/>
            <person name="Wei S."/>
            <person name="Zheng Y."/>
            <person name="Lin W."/>
            <person name="Duan Y."/>
            <person name="Cao H."/>
            <person name="Xiong S."/>
            <person name="Wang X."/>
            <person name="Wei L."/>
            <person name="Li C."/>
            <person name="Ma Q."/>
            <person name="Ju M."/>
            <person name="Zhao R."/>
            <person name="Li G."/>
            <person name="Mu C."/>
            <person name="Tian Q."/>
            <person name="Mei H."/>
            <person name="Zhang T."/>
            <person name="Gao T."/>
            <person name="Zhang H."/>
        </authorList>
    </citation>
    <scope>NUCLEOTIDE SEQUENCE</scope>
    <source>
        <strain evidence="1">G01</strain>
    </source>
</reference>
<name>A0AAW2NHG5_9LAMI</name>
<dbReference type="GO" id="GO:0009933">
    <property type="term" value="P:meristem structural organization"/>
    <property type="evidence" value="ECO:0007669"/>
    <property type="project" value="InterPro"/>
</dbReference>
<dbReference type="GO" id="GO:0072423">
    <property type="term" value="P:response to DNA damage checkpoint signaling"/>
    <property type="evidence" value="ECO:0007669"/>
    <property type="project" value="InterPro"/>
</dbReference>
<gene>
    <name evidence="1" type="ORF">Sangu_1201800</name>
</gene>
<dbReference type="SUPFAM" id="SSF48452">
    <property type="entry name" value="TPR-like"/>
    <property type="match status" value="1"/>
</dbReference>
<organism evidence="1">
    <name type="scientific">Sesamum angustifolium</name>
    <dbReference type="NCBI Taxonomy" id="2727405"/>
    <lineage>
        <taxon>Eukaryota</taxon>
        <taxon>Viridiplantae</taxon>
        <taxon>Streptophyta</taxon>
        <taxon>Embryophyta</taxon>
        <taxon>Tracheophyta</taxon>
        <taxon>Spermatophyta</taxon>
        <taxon>Magnoliopsida</taxon>
        <taxon>eudicotyledons</taxon>
        <taxon>Gunneridae</taxon>
        <taxon>Pentapetalae</taxon>
        <taxon>asterids</taxon>
        <taxon>lamiids</taxon>
        <taxon>Lamiales</taxon>
        <taxon>Pedaliaceae</taxon>
        <taxon>Sesamum</taxon>
    </lineage>
</organism>
<dbReference type="PANTHER" id="PTHR47684:SF1">
    <property type="entry name" value="PROTEIN TONSOKU"/>
    <property type="match status" value="1"/>
</dbReference>
<dbReference type="AlphaFoldDB" id="A0AAW2NHG5"/>
<evidence type="ECO:0000313" key="1">
    <source>
        <dbReference type="EMBL" id="KAL0343144.1"/>
    </source>
</evidence>
<reference evidence="1" key="1">
    <citation type="submission" date="2020-06" db="EMBL/GenBank/DDBJ databases">
        <authorList>
            <person name="Li T."/>
            <person name="Hu X."/>
            <person name="Zhang T."/>
            <person name="Song X."/>
            <person name="Zhang H."/>
            <person name="Dai N."/>
            <person name="Sheng W."/>
            <person name="Hou X."/>
            <person name="Wei L."/>
        </authorList>
    </citation>
    <scope>NUCLEOTIDE SEQUENCE</scope>
    <source>
        <strain evidence="1">G01</strain>
        <tissue evidence="1">Leaf</tissue>
    </source>
</reference>
<dbReference type="Gene3D" id="1.25.40.10">
    <property type="entry name" value="Tetratricopeptide repeat domain"/>
    <property type="match status" value="1"/>
</dbReference>
<dbReference type="InterPro" id="IPR011990">
    <property type="entry name" value="TPR-like_helical_dom_sf"/>
</dbReference>
<dbReference type="PANTHER" id="PTHR47684">
    <property type="entry name" value="PROTEIN TONSOKU"/>
    <property type="match status" value="1"/>
</dbReference>
<comment type="caution">
    <text evidence="1">The sequence shown here is derived from an EMBL/GenBank/DDBJ whole genome shotgun (WGS) entry which is preliminary data.</text>
</comment>